<dbReference type="PANTHER" id="PTHR21725:SF1">
    <property type="entry name" value="E3 UBIQUITIN-PROTEIN LIGASE UBR4"/>
    <property type="match status" value="1"/>
</dbReference>
<protein>
    <recommendedName>
        <fullName evidence="3">E3 ubiquitin-protein ligase UBR4 N-terminal domain-containing protein</fullName>
    </recommendedName>
</protein>
<name>A0A182T9P6_9DIPT</name>
<organism evidence="4 5">
    <name type="scientific">Anopheles maculatus</name>
    <dbReference type="NCBI Taxonomy" id="74869"/>
    <lineage>
        <taxon>Eukaryota</taxon>
        <taxon>Metazoa</taxon>
        <taxon>Ecdysozoa</taxon>
        <taxon>Arthropoda</taxon>
        <taxon>Hexapoda</taxon>
        <taxon>Insecta</taxon>
        <taxon>Pterygota</taxon>
        <taxon>Neoptera</taxon>
        <taxon>Endopterygota</taxon>
        <taxon>Diptera</taxon>
        <taxon>Nematocera</taxon>
        <taxon>Culicoidea</taxon>
        <taxon>Culicidae</taxon>
        <taxon>Anophelinae</taxon>
        <taxon>Anopheles</taxon>
        <taxon>Anopheles maculatus group</taxon>
    </lineage>
</organism>
<feature type="compositionally biased region" description="Low complexity" evidence="1">
    <location>
        <begin position="28"/>
        <end position="46"/>
    </location>
</feature>
<dbReference type="InterPro" id="IPR045189">
    <property type="entry name" value="UBR4-like"/>
</dbReference>
<dbReference type="PANTHER" id="PTHR21725">
    <property type="entry name" value="E3 UBIQUITIN-PROTEIN LIGASE UBR4"/>
    <property type="match status" value="1"/>
</dbReference>
<feature type="region of interest" description="Disordered" evidence="1">
    <location>
        <begin position="297"/>
        <end position="316"/>
    </location>
</feature>
<accession>A0A182T9P6</accession>
<evidence type="ECO:0000256" key="2">
    <source>
        <dbReference type="SAM" id="SignalP"/>
    </source>
</evidence>
<evidence type="ECO:0000313" key="5">
    <source>
        <dbReference type="Proteomes" id="UP000075901"/>
    </source>
</evidence>
<sequence length="442" mass="48712">MSALYCCVLTSTAVSVVTMASAGSQKTASSGQLQQAQGQTGGTQAQKETDEEEDFARTIVDKGLEIFTKIGSLLKTSTRTHIYQNHMCMGAWLLISGIQGTMGASGNTSGLQQMVPISAKTSEESLKGRSPLKTLDVPQMASAQPSPALRVNLFKVQQGFGVLNAAIARHSITLMTELIDDLKIDSRTDEEDYSSIESAGFDILGQYTSIQRVVRVLNSATLQQLLTFLATVSYRKACTLRRINTKNTNDGEPMSYSDSTTYFNDTFSCSEESEPEEEDSDSYLGLWFKETLSPDMNEEMTESQEQENKDDKGRHGTHLVPAKDEPHEYLNLASLIFSFFDVSLGGSHVYLSRYVKTGLSEQQMVLLANILRDLDRDSARGESDIPGCMQWQNSMVKFSGAVGRYLHNLISNSLLNESLQSALLLHLGVSPWTQDSNIWPLQ</sequence>
<dbReference type="VEuPathDB" id="VectorBase:AMAM022465"/>
<feature type="signal peptide" evidence="2">
    <location>
        <begin position="1"/>
        <end position="22"/>
    </location>
</feature>
<evidence type="ECO:0000313" key="4">
    <source>
        <dbReference type="EnsemblMetazoa" id="AMAM022465-PA"/>
    </source>
</evidence>
<proteinExistence type="predicted"/>
<dbReference type="AlphaFoldDB" id="A0A182T9P6"/>
<evidence type="ECO:0000256" key="1">
    <source>
        <dbReference type="SAM" id="MobiDB-lite"/>
    </source>
</evidence>
<feature type="region of interest" description="Disordered" evidence="1">
    <location>
        <begin position="28"/>
        <end position="53"/>
    </location>
</feature>
<dbReference type="EnsemblMetazoa" id="AMAM022465-RA">
    <property type="protein sequence ID" value="AMAM022465-PA"/>
    <property type="gene ID" value="AMAM022465"/>
</dbReference>
<reference evidence="5" key="1">
    <citation type="submission" date="2013-09" db="EMBL/GenBank/DDBJ databases">
        <title>The Genome Sequence of Anopheles maculatus species B.</title>
        <authorList>
            <consortium name="The Broad Institute Genomics Platform"/>
            <person name="Neafsey D.E."/>
            <person name="Besansky N."/>
            <person name="Howell P."/>
            <person name="Walton C."/>
            <person name="Young S.K."/>
            <person name="Zeng Q."/>
            <person name="Gargeya S."/>
            <person name="Fitzgerald M."/>
            <person name="Haas B."/>
            <person name="Abouelleil A."/>
            <person name="Allen A.W."/>
            <person name="Alvarado L."/>
            <person name="Arachchi H.M."/>
            <person name="Berlin A.M."/>
            <person name="Chapman S.B."/>
            <person name="Gainer-Dewar J."/>
            <person name="Goldberg J."/>
            <person name="Griggs A."/>
            <person name="Gujja S."/>
            <person name="Hansen M."/>
            <person name="Howarth C."/>
            <person name="Imamovic A."/>
            <person name="Ireland A."/>
            <person name="Larimer J."/>
            <person name="McCowan C."/>
            <person name="Murphy C."/>
            <person name="Pearson M."/>
            <person name="Poon T.W."/>
            <person name="Priest M."/>
            <person name="Roberts A."/>
            <person name="Saif S."/>
            <person name="Shea T."/>
            <person name="Sisk P."/>
            <person name="Sykes S."/>
            <person name="Wortman J."/>
            <person name="Nusbaum C."/>
            <person name="Birren B."/>
        </authorList>
    </citation>
    <scope>NUCLEOTIDE SEQUENCE [LARGE SCALE GENOMIC DNA]</scope>
    <source>
        <strain evidence="5">maculatus3</strain>
    </source>
</reference>
<keyword evidence="2" id="KW-0732">Signal</keyword>
<feature type="domain" description="E3 ubiquitin-protein ligase UBR4 N-terminal" evidence="3">
    <location>
        <begin position="1"/>
        <end position="441"/>
    </location>
</feature>
<reference evidence="4" key="2">
    <citation type="submission" date="2020-05" db="UniProtKB">
        <authorList>
            <consortium name="EnsemblMetazoa"/>
        </authorList>
    </citation>
    <scope>IDENTIFICATION</scope>
    <source>
        <strain evidence="4">maculatus3</strain>
    </source>
</reference>
<evidence type="ECO:0000259" key="3">
    <source>
        <dbReference type="Pfam" id="PF19423"/>
    </source>
</evidence>
<dbReference type="Proteomes" id="UP000075901">
    <property type="component" value="Unassembled WGS sequence"/>
</dbReference>
<keyword evidence="5" id="KW-1185">Reference proteome</keyword>
<dbReference type="Pfam" id="PF19423">
    <property type="entry name" value="E3_UBR4_N"/>
    <property type="match status" value="1"/>
</dbReference>
<dbReference type="InterPro" id="IPR045841">
    <property type="entry name" value="E3_UBR4_N"/>
</dbReference>
<feature type="chain" id="PRO_5008136591" description="E3 ubiquitin-protein ligase UBR4 N-terminal domain-containing protein" evidence="2">
    <location>
        <begin position="23"/>
        <end position="442"/>
    </location>
</feature>